<evidence type="ECO:0000256" key="5">
    <source>
        <dbReference type="ARBA" id="ARBA00023163"/>
    </source>
</evidence>
<evidence type="ECO:0000313" key="7">
    <source>
        <dbReference type="EMBL" id="EHI60106.1"/>
    </source>
</evidence>
<dbReference type="FunFam" id="3.40.50.300:FF:000006">
    <property type="entry name" value="DNA-binding transcriptional regulator NtrC"/>
    <property type="match status" value="1"/>
</dbReference>
<keyword evidence="3" id="KW-0805">Transcription regulation</keyword>
<dbReference type="SUPFAM" id="SSF52540">
    <property type="entry name" value="P-loop containing nucleoside triphosphate hydrolases"/>
    <property type="match status" value="1"/>
</dbReference>
<dbReference type="InterPro" id="IPR027417">
    <property type="entry name" value="P-loop_NTPase"/>
</dbReference>
<dbReference type="GO" id="GO:0005524">
    <property type="term" value="F:ATP binding"/>
    <property type="evidence" value="ECO:0007669"/>
    <property type="project" value="UniProtKB-KW"/>
</dbReference>
<evidence type="ECO:0000256" key="2">
    <source>
        <dbReference type="ARBA" id="ARBA00022840"/>
    </source>
</evidence>
<dbReference type="InterPro" id="IPR025662">
    <property type="entry name" value="Sigma_54_int_dom_ATP-bd_1"/>
</dbReference>
<sequence length="711" mass="79351">MRKTIAVVALDPLAGASYQREVQSLFGGYADVLGYSVRDGSAAGKLPRADLFVISTDAYGSPEEVARHVPIDCEVMSIEVSFRVTSLEELWKVPKGTKALFVNMTQAMAREAISQLAALGVNHIQFIPFYPGAVLTEPVELAVTPGEKRYVPESVSKVMDLGQRACTSGMMIEIALRLGLEHLLETEPFQKYFQSIATRNYSFEQMFARSKNLESQFHILMEILDEGLVGVNATGEVFACNKKACKIARVSEQFVIGRKGEDVFPFIPFYSAMKDRKKVAARVVKLFGTDISIGVMPVLRKEECIGAFATLQRFNELESRQNELRSQLLQKGHYAKYTFDDVIGSSEAICRTKEILGRMAATESPVLIVGETGTGKELMAHAVHQASRRAEGPFIAINVAAMPENLLESELFGYEEGAFTGAKKGGRPGLFEFAHGGTLLLDEVEGMSLSMQVKLLRVLQEREVMRVGGSSIVRVDVRIVAATNESLEEKVEDGSFRRDLYYRLNALTVVIPPLRERGDDIFLLLEHFKKELNGAFELSGKTEEFLRRYPWPGNIRELHNAAEYFNYTGKQVVELEDLPPTMSRVRGGGRPALAGSRERAEEQERAEIRQSGCEAAPEVSEPSDLSLHWLVLEQLFLASEQGRFVGREKILQCARERYLPASQKQVRDILRELSEQGLAVSSRGRGGSRITGRGRACWLEYEKSREHRQDE</sequence>
<dbReference type="InterPro" id="IPR025944">
    <property type="entry name" value="Sigma_54_int_dom_CS"/>
</dbReference>
<dbReference type="PATRIC" id="fig|742737.3.peg.1909"/>
<evidence type="ECO:0000259" key="6">
    <source>
        <dbReference type="PROSITE" id="PS50045"/>
    </source>
</evidence>
<keyword evidence="1" id="KW-0547">Nucleotide-binding</keyword>
<dbReference type="Pfam" id="PF25601">
    <property type="entry name" value="AAA_lid_14"/>
    <property type="match status" value="1"/>
</dbReference>
<accession>G5IEF7</accession>
<dbReference type="RefSeq" id="WP_006779864.1">
    <property type="nucleotide sequence ID" value="NZ_CP040506.1"/>
</dbReference>
<dbReference type="Gene3D" id="3.40.50.300">
    <property type="entry name" value="P-loop containing nucleotide triphosphate hydrolases"/>
    <property type="match status" value="1"/>
</dbReference>
<dbReference type="Pfam" id="PF00158">
    <property type="entry name" value="Sigma54_activat"/>
    <property type="match status" value="1"/>
</dbReference>
<keyword evidence="8" id="KW-1185">Reference proteome</keyword>
<reference evidence="7 8" key="1">
    <citation type="submission" date="2011-08" db="EMBL/GenBank/DDBJ databases">
        <title>The Genome Sequence of Clostridium hathewayi WAL-18680.</title>
        <authorList>
            <consortium name="The Broad Institute Genome Sequencing Platform"/>
            <person name="Earl A."/>
            <person name="Ward D."/>
            <person name="Feldgarden M."/>
            <person name="Gevers D."/>
            <person name="Finegold S.M."/>
            <person name="Summanen P.H."/>
            <person name="Molitoris D.R."/>
            <person name="Song M."/>
            <person name="Daigneault M."/>
            <person name="Allen-Vercoe E."/>
            <person name="Young S.K."/>
            <person name="Zeng Q."/>
            <person name="Gargeya S."/>
            <person name="Fitzgerald M."/>
            <person name="Haas B."/>
            <person name="Abouelleil A."/>
            <person name="Alvarado L."/>
            <person name="Arachchi H.M."/>
            <person name="Berlin A."/>
            <person name="Brown A."/>
            <person name="Chapman S.B."/>
            <person name="Chen Z."/>
            <person name="Dunbar C."/>
            <person name="Freedman E."/>
            <person name="Gearin G."/>
            <person name="Gellesch M."/>
            <person name="Goldberg J."/>
            <person name="Griggs A."/>
            <person name="Gujja S."/>
            <person name="Heiman D."/>
            <person name="Howarth C."/>
            <person name="Larson L."/>
            <person name="Lui A."/>
            <person name="MacDonald P.J.P."/>
            <person name="Montmayeur A."/>
            <person name="Murphy C."/>
            <person name="Neiman D."/>
            <person name="Pearson M."/>
            <person name="Priest M."/>
            <person name="Roberts A."/>
            <person name="Saif S."/>
            <person name="Shea T."/>
            <person name="Shenoy N."/>
            <person name="Sisk P."/>
            <person name="Stolte C."/>
            <person name="Sykes S."/>
            <person name="Wortman J."/>
            <person name="Nusbaum C."/>
            <person name="Birren B."/>
        </authorList>
    </citation>
    <scope>NUCLEOTIDE SEQUENCE [LARGE SCALE GENOMIC DNA]</scope>
    <source>
        <strain evidence="7 8">WAL-18680</strain>
    </source>
</reference>
<dbReference type="SMART" id="SM00382">
    <property type="entry name" value="AAA"/>
    <property type="match status" value="1"/>
</dbReference>
<dbReference type="HOGENOM" id="CLU_000445_8_7_9"/>
<dbReference type="PROSITE" id="PS50045">
    <property type="entry name" value="SIGMA54_INTERACT_4"/>
    <property type="match status" value="1"/>
</dbReference>
<dbReference type="PROSITE" id="PS00688">
    <property type="entry name" value="SIGMA54_INTERACT_3"/>
    <property type="match status" value="1"/>
</dbReference>
<organism evidence="7 8">
    <name type="scientific">Hungatella hathewayi WAL-18680</name>
    <dbReference type="NCBI Taxonomy" id="742737"/>
    <lineage>
        <taxon>Bacteria</taxon>
        <taxon>Bacillati</taxon>
        <taxon>Bacillota</taxon>
        <taxon>Clostridia</taxon>
        <taxon>Lachnospirales</taxon>
        <taxon>Lachnospiraceae</taxon>
        <taxon>Hungatella</taxon>
    </lineage>
</organism>
<comment type="caution">
    <text evidence="7">The sequence shown here is derived from an EMBL/GenBank/DDBJ whole genome shotgun (WGS) entry which is preliminary data.</text>
</comment>
<name>G5IEF7_9FIRM</name>
<dbReference type="InterPro" id="IPR035965">
    <property type="entry name" value="PAS-like_dom_sf"/>
</dbReference>
<dbReference type="AlphaFoldDB" id="G5IEF7"/>
<dbReference type="CDD" id="cd00009">
    <property type="entry name" value="AAA"/>
    <property type="match status" value="1"/>
</dbReference>
<evidence type="ECO:0000256" key="4">
    <source>
        <dbReference type="ARBA" id="ARBA00023125"/>
    </source>
</evidence>
<dbReference type="InterPro" id="IPR003593">
    <property type="entry name" value="AAA+_ATPase"/>
</dbReference>
<dbReference type="OrthoDB" id="9803970at2"/>
<evidence type="ECO:0000256" key="3">
    <source>
        <dbReference type="ARBA" id="ARBA00023015"/>
    </source>
</evidence>
<keyword evidence="5" id="KW-0804">Transcription</keyword>
<dbReference type="EMBL" id="ADLN01000035">
    <property type="protein sequence ID" value="EHI60106.1"/>
    <property type="molecule type" value="Genomic_DNA"/>
</dbReference>
<protein>
    <recommendedName>
        <fullName evidence="6">Sigma-54 factor interaction domain-containing protein</fullName>
    </recommendedName>
</protein>
<dbReference type="PROSITE" id="PS00675">
    <property type="entry name" value="SIGMA54_INTERACT_1"/>
    <property type="match status" value="1"/>
</dbReference>
<evidence type="ECO:0000256" key="1">
    <source>
        <dbReference type="ARBA" id="ARBA00022741"/>
    </source>
</evidence>
<dbReference type="Proteomes" id="UP000005384">
    <property type="component" value="Unassembled WGS sequence"/>
</dbReference>
<dbReference type="GO" id="GO:0003677">
    <property type="term" value="F:DNA binding"/>
    <property type="evidence" value="ECO:0007669"/>
    <property type="project" value="UniProtKB-KW"/>
</dbReference>
<dbReference type="InterPro" id="IPR002078">
    <property type="entry name" value="Sigma_54_int"/>
</dbReference>
<dbReference type="SUPFAM" id="SSF55785">
    <property type="entry name" value="PYP-like sensor domain (PAS domain)"/>
    <property type="match status" value="1"/>
</dbReference>
<gene>
    <name evidence="7" type="ORF">HMPREF9473_01884</name>
</gene>
<dbReference type="InterPro" id="IPR025943">
    <property type="entry name" value="Sigma_54_int_dom_ATP-bd_2"/>
</dbReference>
<dbReference type="Gene3D" id="1.10.8.60">
    <property type="match status" value="1"/>
</dbReference>
<dbReference type="Gene3D" id="3.30.450.20">
    <property type="entry name" value="PAS domain"/>
    <property type="match status" value="1"/>
</dbReference>
<dbReference type="InterPro" id="IPR058031">
    <property type="entry name" value="AAA_lid_NorR"/>
</dbReference>
<keyword evidence="4" id="KW-0238">DNA-binding</keyword>
<dbReference type="PANTHER" id="PTHR32071:SF57">
    <property type="entry name" value="C4-DICARBOXYLATE TRANSPORT TRANSCRIPTIONAL REGULATORY PROTEIN DCTD"/>
    <property type="match status" value="1"/>
</dbReference>
<dbReference type="PROSITE" id="PS00676">
    <property type="entry name" value="SIGMA54_INTERACT_2"/>
    <property type="match status" value="1"/>
</dbReference>
<keyword evidence="2" id="KW-0067">ATP-binding</keyword>
<dbReference type="GO" id="GO:0006355">
    <property type="term" value="P:regulation of DNA-templated transcription"/>
    <property type="evidence" value="ECO:0007669"/>
    <property type="project" value="InterPro"/>
</dbReference>
<evidence type="ECO:0000313" key="8">
    <source>
        <dbReference type="Proteomes" id="UP000005384"/>
    </source>
</evidence>
<dbReference type="PANTHER" id="PTHR32071">
    <property type="entry name" value="TRANSCRIPTIONAL REGULATORY PROTEIN"/>
    <property type="match status" value="1"/>
</dbReference>
<feature type="domain" description="Sigma-54 factor interaction" evidence="6">
    <location>
        <begin position="342"/>
        <end position="567"/>
    </location>
</feature>
<proteinExistence type="predicted"/>